<dbReference type="SUPFAM" id="SSF103473">
    <property type="entry name" value="MFS general substrate transporter"/>
    <property type="match status" value="1"/>
</dbReference>
<evidence type="ECO:0000256" key="2">
    <source>
        <dbReference type="ARBA" id="ARBA00022692"/>
    </source>
</evidence>
<feature type="transmembrane region" description="Helical" evidence="5">
    <location>
        <begin position="77"/>
        <end position="98"/>
    </location>
</feature>
<keyword evidence="2 5" id="KW-0812">Transmembrane</keyword>
<comment type="caution">
    <text evidence="7">The sequence shown here is derived from an EMBL/GenBank/DDBJ whole genome shotgun (WGS) entry which is preliminary data.</text>
</comment>
<proteinExistence type="predicted"/>
<organism evidence="7 8">
    <name type="scientific">Micromonospora olivasterospora</name>
    <dbReference type="NCBI Taxonomy" id="1880"/>
    <lineage>
        <taxon>Bacteria</taxon>
        <taxon>Bacillati</taxon>
        <taxon>Actinomycetota</taxon>
        <taxon>Actinomycetes</taxon>
        <taxon>Micromonosporales</taxon>
        <taxon>Micromonosporaceae</taxon>
        <taxon>Micromonospora</taxon>
    </lineage>
</organism>
<evidence type="ECO:0000313" key="8">
    <source>
        <dbReference type="Proteomes" id="UP000319825"/>
    </source>
</evidence>
<dbReference type="Pfam" id="PF07690">
    <property type="entry name" value="MFS_1"/>
    <property type="match status" value="1"/>
</dbReference>
<evidence type="ECO:0000256" key="3">
    <source>
        <dbReference type="ARBA" id="ARBA00022989"/>
    </source>
</evidence>
<dbReference type="InterPro" id="IPR036259">
    <property type="entry name" value="MFS_trans_sf"/>
</dbReference>
<evidence type="ECO:0000259" key="6">
    <source>
        <dbReference type="PROSITE" id="PS50850"/>
    </source>
</evidence>
<dbReference type="AlphaFoldDB" id="A0A562IA36"/>
<reference evidence="7 8" key="1">
    <citation type="submission" date="2019-07" db="EMBL/GenBank/DDBJ databases">
        <title>R&amp;d 2014.</title>
        <authorList>
            <person name="Klenk H.-P."/>
        </authorList>
    </citation>
    <scope>NUCLEOTIDE SEQUENCE [LARGE SCALE GENOMIC DNA]</scope>
    <source>
        <strain evidence="7 8">DSM 43868</strain>
    </source>
</reference>
<dbReference type="Proteomes" id="UP000319825">
    <property type="component" value="Unassembled WGS sequence"/>
</dbReference>
<dbReference type="GO" id="GO:0005886">
    <property type="term" value="C:plasma membrane"/>
    <property type="evidence" value="ECO:0007669"/>
    <property type="project" value="UniProtKB-SubCell"/>
</dbReference>
<accession>A0A562IA36</accession>
<evidence type="ECO:0000256" key="4">
    <source>
        <dbReference type="ARBA" id="ARBA00023136"/>
    </source>
</evidence>
<keyword evidence="4 5" id="KW-0472">Membrane</keyword>
<dbReference type="InterPro" id="IPR020846">
    <property type="entry name" value="MFS_dom"/>
</dbReference>
<name>A0A562IA36_MICOL</name>
<sequence>MLASAAVPSALLLVPIWLLGGVANGGDNVLNNVLLARRVPEAARGRAYAVFGAAAQGAAMAGFVAGGVLLELFDPRPLVAACGVAGTLVVAALAVPVVRAARAGRAPVAAAEFTTPGPTR</sequence>
<evidence type="ECO:0000256" key="1">
    <source>
        <dbReference type="ARBA" id="ARBA00004651"/>
    </source>
</evidence>
<keyword evidence="8" id="KW-1185">Reference proteome</keyword>
<gene>
    <name evidence="7" type="ORF">JD77_02842</name>
</gene>
<dbReference type="PROSITE" id="PS50850">
    <property type="entry name" value="MFS"/>
    <property type="match status" value="1"/>
</dbReference>
<dbReference type="GO" id="GO:0022857">
    <property type="term" value="F:transmembrane transporter activity"/>
    <property type="evidence" value="ECO:0007669"/>
    <property type="project" value="InterPro"/>
</dbReference>
<evidence type="ECO:0000256" key="5">
    <source>
        <dbReference type="SAM" id="Phobius"/>
    </source>
</evidence>
<dbReference type="EMBL" id="VLKE01000001">
    <property type="protein sequence ID" value="TWH67857.1"/>
    <property type="molecule type" value="Genomic_DNA"/>
</dbReference>
<feature type="domain" description="Major facilitator superfamily (MFS) profile" evidence="6">
    <location>
        <begin position="1"/>
        <end position="120"/>
    </location>
</feature>
<dbReference type="InterPro" id="IPR011701">
    <property type="entry name" value="MFS"/>
</dbReference>
<comment type="subcellular location">
    <subcellularLocation>
        <location evidence="1">Cell membrane</location>
        <topology evidence="1">Multi-pass membrane protein</topology>
    </subcellularLocation>
</comment>
<protein>
    <submittedName>
        <fullName evidence="7">MFS transporter</fullName>
    </submittedName>
</protein>
<dbReference type="Gene3D" id="1.20.1250.20">
    <property type="entry name" value="MFS general substrate transporter like domains"/>
    <property type="match status" value="1"/>
</dbReference>
<keyword evidence="3 5" id="KW-1133">Transmembrane helix</keyword>
<feature type="transmembrane region" description="Helical" evidence="5">
    <location>
        <begin position="49"/>
        <end position="70"/>
    </location>
</feature>
<evidence type="ECO:0000313" key="7">
    <source>
        <dbReference type="EMBL" id="TWH67857.1"/>
    </source>
</evidence>